<dbReference type="Gene3D" id="1.10.490.50">
    <property type="entry name" value="Antibiotic binding domain of TipA-like multidrug resistance regulators"/>
    <property type="match status" value="1"/>
</dbReference>
<evidence type="ECO:0000259" key="5">
    <source>
        <dbReference type="PROSITE" id="PS50937"/>
    </source>
</evidence>
<reference evidence="6 7" key="1">
    <citation type="submission" date="2018-03" db="EMBL/GenBank/DDBJ databases">
        <title>Genome assembly of novel Miniimonas species PCH200.</title>
        <authorList>
            <person name="Thakur V."/>
            <person name="Kumar V."/>
            <person name="Singh D."/>
        </authorList>
    </citation>
    <scope>NUCLEOTIDE SEQUENCE [LARGE SCALE GENOMIC DNA]</scope>
    <source>
        <strain evidence="6 7">PCH200</strain>
    </source>
</reference>
<keyword evidence="7" id="KW-1185">Reference proteome</keyword>
<dbReference type="SUPFAM" id="SSF89082">
    <property type="entry name" value="Antibiotic binding domain of TipA-like multidrug resistance regulators"/>
    <property type="match status" value="1"/>
</dbReference>
<dbReference type="EMBL" id="PYHR01000002">
    <property type="protein sequence ID" value="PWD50676.1"/>
    <property type="molecule type" value="Genomic_DNA"/>
</dbReference>
<evidence type="ECO:0000256" key="3">
    <source>
        <dbReference type="ARBA" id="ARBA00023125"/>
    </source>
</evidence>
<dbReference type="Gene3D" id="1.10.1660.10">
    <property type="match status" value="1"/>
</dbReference>
<dbReference type="PANTHER" id="PTHR30204:SF69">
    <property type="entry name" value="MERR-FAMILY TRANSCRIPTIONAL REGULATOR"/>
    <property type="match status" value="1"/>
</dbReference>
<dbReference type="OrthoDB" id="9809391at2"/>
<protein>
    <submittedName>
        <fullName evidence="6">MerR family transcriptional regulator</fullName>
    </submittedName>
</protein>
<keyword evidence="1" id="KW-0678">Repressor</keyword>
<proteinExistence type="predicted"/>
<accession>A0A2U1ZUL8</accession>
<dbReference type="RefSeq" id="WP_109229057.1">
    <property type="nucleotide sequence ID" value="NZ_PYHR01000002.1"/>
</dbReference>
<sequence>MTPTPTPTSGEGEGEAVTVGVVARALGVSIRTLHHWDALGAVTPSTRSSGGYRAYLPADVACARRVLLLRDLGVPLAEIPGLLAATAAERRAELVRRRGELSERIARLQQVAADVEAVLAADERGVLLPAAEAAEVFGPGWDPGWSAAARERWGDTAQWAEYAERSAGRSAQDWSDVVHETREVLREMAQACGTGVGPGQKEAIALAERHRAAMGAHFHVTPSMHVVMGRLYASEPGFTAELEDLQEGLTSWLRDAIDAAARARGVDPEAARWE</sequence>
<keyword evidence="3" id="KW-0238">DNA-binding</keyword>
<organism evidence="6 7">
    <name type="scientific">Serinibacter arcticus</name>
    <dbReference type="NCBI Taxonomy" id="1655435"/>
    <lineage>
        <taxon>Bacteria</taxon>
        <taxon>Bacillati</taxon>
        <taxon>Actinomycetota</taxon>
        <taxon>Actinomycetes</taxon>
        <taxon>Micrococcales</taxon>
        <taxon>Beutenbergiaceae</taxon>
        <taxon>Serinibacter</taxon>
    </lineage>
</organism>
<dbReference type="InterPro" id="IPR000551">
    <property type="entry name" value="MerR-type_HTH_dom"/>
</dbReference>
<dbReference type="InterPro" id="IPR047057">
    <property type="entry name" value="MerR_fam"/>
</dbReference>
<evidence type="ECO:0000256" key="1">
    <source>
        <dbReference type="ARBA" id="ARBA00022491"/>
    </source>
</evidence>
<evidence type="ECO:0000256" key="2">
    <source>
        <dbReference type="ARBA" id="ARBA00023015"/>
    </source>
</evidence>
<dbReference type="InterPro" id="IPR036244">
    <property type="entry name" value="TipA-like_antibiotic-bd"/>
</dbReference>
<comment type="caution">
    <text evidence="6">The sequence shown here is derived from an EMBL/GenBank/DDBJ whole genome shotgun (WGS) entry which is preliminary data.</text>
</comment>
<keyword evidence="4" id="KW-0804">Transcription</keyword>
<keyword evidence="2" id="KW-0805">Transcription regulation</keyword>
<dbReference type="GO" id="GO:0003700">
    <property type="term" value="F:DNA-binding transcription factor activity"/>
    <property type="evidence" value="ECO:0007669"/>
    <property type="project" value="InterPro"/>
</dbReference>
<dbReference type="Pfam" id="PF07739">
    <property type="entry name" value="TipAS"/>
    <property type="match status" value="1"/>
</dbReference>
<dbReference type="Proteomes" id="UP000245166">
    <property type="component" value="Unassembled WGS sequence"/>
</dbReference>
<evidence type="ECO:0000313" key="7">
    <source>
        <dbReference type="Proteomes" id="UP000245166"/>
    </source>
</evidence>
<dbReference type="Pfam" id="PF13411">
    <property type="entry name" value="MerR_1"/>
    <property type="match status" value="1"/>
</dbReference>
<dbReference type="CDD" id="cd01106">
    <property type="entry name" value="HTH_TipAL-Mta"/>
    <property type="match status" value="1"/>
</dbReference>
<evidence type="ECO:0000313" key="6">
    <source>
        <dbReference type="EMBL" id="PWD50676.1"/>
    </source>
</evidence>
<name>A0A2U1ZUL8_9MICO</name>
<evidence type="ECO:0000256" key="4">
    <source>
        <dbReference type="ARBA" id="ARBA00023163"/>
    </source>
</evidence>
<dbReference type="GO" id="GO:0003677">
    <property type="term" value="F:DNA binding"/>
    <property type="evidence" value="ECO:0007669"/>
    <property type="project" value="UniProtKB-KW"/>
</dbReference>
<dbReference type="PROSITE" id="PS50937">
    <property type="entry name" value="HTH_MERR_2"/>
    <property type="match status" value="1"/>
</dbReference>
<gene>
    <name evidence="6" type="ORF">C8046_08430</name>
</gene>
<dbReference type="InterPro" id="IPR012925">
    <property type="entry name" value="TipAS_dom"/>
</dbReference>
<dbReference type="AlphaFoldDB" id="A0A2U1ZUL8"/>
<dbReference type="InterPro" id="IPR009061">
    <property type="entry name" value="DNA-bd_dom_put_sf"/>
</dbReference>
<dbReference type="SMART" id="SM00422">
    <property type="entry name" value="HTH_MERR"/>
    <property type="match status" value="1"/>
</dbReference>
<feature type="domain" description="HTH merR-type" evidence="5">
    <location>
        <begin position="16"/>
        <end position="85"/>
    </location>
</feature>
<dbReference type="SUPFAM" id="SSF46955">
    <property type="entry name" value="Putative DNA-binding domain"/>
    <property type="match status" value="1"/>
</dbReference>
<dbReference type="PANTHER" id="PTHR30204">
    <property type="entry name" value="REDOX-CYCLING DRUG-SENSING TRANSCRIPTIONAL ACTIVATOR SOXR"/>
    <property type="match status" value="1"/>
</dbReference>